<gene>
    <name evidence="2" type="ORF">IAA07_06135</name>
</gene>
<reference evidence="2" key="2">
    <citation type="submission" date="2021-04" db="EMBL/GenBank/DDBJ databases">
        <authorList>
            <person name="Gilroy R."/>
        </authorList>
    </citation>
    <scope>NUCLEOTIDE SEQUENCE</scope>
    <source>
        <strain evidence="2">CHK178-16964</strain>
    </source>
</reference>
<organism evidence="2 3">
    <name type="scientific">Candidatus Lachnoclostridium stercoravium</name>
    <dbReference type="NCBI Taxonomy" id="2838633"/>
    <lineage>
        <taxon>Bacteria</taxon>
        <taxon>Bacillati</taxon>
        <taxon>Bacillota</taxon>
        <taxon>Clostridia</taxon>
        <taxon>Lachnospirales</taxon>
        <taxon>Lachnospiraceae</taxon>
    </lineage>
</organism>
<proteinExistence type="predicted"/>
<dbReference type="EMBL" id="DWZA01000054">
    <property type="protein sequence ID" value="HJA71147.1"/>
    <property type="molecule type" value="Genomic_DNA"/>
</dbReference>
<dbReference type="AlphaFoldDB" id="A0A9D2HHW7"/>
<evidence type="ECO:0000256" key="1">
    <source>
        <dbReference type="SAM" id="Phobius"/>
    </source>
</evidence>
<keyword evidence="1" id="KW-1133">Transmembrane helix</keyword>
<name>A0A9D2HHW7_9FIRM</name>
<evidence type="ECO:0000313" key="3">
    <source>
        <dbReference type="Proteomes" id="UP000823900"/>
    </source>
</evidence>
<keyword evidence="1" id="KW-0812">Transmembrane</keyword>
<protein>
    <submittedName>
        <fullName evidence="2">Uncharacterized protein</fullName>
    </submittedName>
</protein>
<accession>A0A9D2HHW7</accession>
<dbReference type="Proteomes" id="UP000823900">
    <property type="component" value="Unassembled WGS sequence"/>
</dbReference>
<reference evidence="2" key="1">
    <citation type="journal article" date="2021" name="PeerJ">
        <title>Extensive microbial diversity within the chicken gut microbiome revealed by metagenomics and culture.</title>
        <authorList>
            <person name="Gilroy R."/>
            <person name="Ravi A."/>
            <person name="Getino M."/>
            <person name="Pursley I."/>
            <person name="Horton D.L."/>
            <person name="Alikhan N.F."/>
            <person name="Baker D."/>
            <person name="Gharbi K."/>
            <person name="Hall N."/>
            <person name="Watson M."/>
            <person name="Adriaenssens E.M."/>
            <person name="Foster-Nyarko E."/>
            <person name="Jarju S."/>
            <person name="Secka A."/>
            <person name="Antonio M."/>
            <person name="Oren A."/>
            <person name="Chaudhuri R.R."/>
            <person name="La Ragione R."/>
            <person name="Hildebrand F."/>
            <person name="Pallen M.J."/>
        </authorList>
    </citation>
    <scope>NUCLEOTIDE SEQUENCE</scope>
    <source>
        <strain evidence="2">CHK178-16964</strain>
    </source>
</reference>
<comment type="caution">
    <text evidence="2">The sequence shown here is derived from an EMBL/GenBank/DDBJ whole genome shotgun (WGS) entry which is preliminary data.</text>
</comment>
<feature type="transmembrane region" description="Helical" evidence="1">
    <location>
        <begin position="38"/>
        <end position="61"/>
    </location>
</feature>
<keyword evidence="1" id="KW-0472">Membrane</keyword>
<evidence type="ECO:0000313" key="2">
    <source>
        <dbReference type="EMBL" id="HJA71147.1"/>
    </source>
</evidence>
<sequence length="62" mass="6804">MFMGSATTVLGVQARIVLTYSYGYWEMNDTIKPGIITALVWAVIISAAVYVVCPMIGMPLYL</sequence>